<dbReference type="GO" id="GO:0005615">
    <property type="term" value="C:extracellular space"/>
    <property type="evidence" value="ECO:0007669"/>
    <property type="project" value="InterPro"/>
</dbReference>
<evidence type="ECO:0000256" key="1">
    <source>
        <dbReference type="ARBA" id="ARBA00022690"/>
    </source>
</evidence>
<dbReference type="VEuPathDB" id="VectorBase:SCAU010947"/>
<dbReference type="SMART" id="SM00093">
    <property type="entry name" value="SERPIN"/>
    <property type="match status" value="1"/>
</dbReference>
<protein>
    <recommendedName>
        <fullName evidence="5">Serpin domain-containing protein</fullName>
    </recommendedName>
</protein>
<reference evidence="6" key="1">
    <citation type="submission" date="2020-05" db="UniProtKB">
        <authorList>
            <consortium name="EnsemblMetazoa"/>
        </authorList>
    </citation>
    <scope>IDENTIFICATION</scope>
    <source>
        <strain evidence="6">USDA</strain>
    </source>
</reference>
<dbReference type="InterPro" id="IPR036186">
    <property type="entry name" value="Serpin_sf"/>
</dbReference>
<name>A0A1I8PTH2_STOCA</name>
<keyword evidence="1" id="KW-0646">Protease inhibitor</keyword>
<dbReference type="Gene3D" id="2.30.39.10">
    <property type="entry name" value="Alpha-1-antitrypsin, domain 1"/>
    <property type="match status" value="1"/>
</dbReference>
<evidence type="ECO:0000313" key="6">
    <source>
        <dbReference type="EnsemblMetazoa" id="SCAU010947-PA"/>
    </source>
</evidence>
<evidence type="ECO:0000256" key="2">
    <source>
        <dbReference type="ARBA" id="ARBA00022900"/>
    </source>
</evidence>
<dbReference type="AlphaFoldDB" id="A0A1I8PTH2"/>
<dbReference type="KEGG" id="scac:106084264"/>
<dbReference type="Gene3D" id="3.30.497.10">
    <property type="entry name" value="Antithrombin, subunit I, domain 2"/>
    <property type="match status" value="2"/>
</dbReference>
<feature type="domain" description="Serpin" evidence="5">
    <location>
        <begin position="99"/>
        <end position="701"/>
    </location>
</feature>
<evidence type="ECO:0000259" key="5">
    <source>
        <dbReference type="SMART" id="SM00093"/>
    </source>
</evidence>
<proteinExistence type="inferred from homology"/>
<comment type="similarity">
    <text evidence="3">Belongs to the serpin family.</text>
</comment>
<evidence type="ECO:0000256" key="3">
    <source>
        <dbReference type="RuleBase" id="RU000411"/>
    </source>
</evidence>
<keyword evidence="7" id="KW-1185">Reference proteome</keyword>
<accession>A0A1I8PTH2</accession>
<dbReference type="PANTHER" id="PTHR11461:SF130">
    <property type="entry name" value="SERPIN 85F"/>
    <property type="match status" value="1"/>
</dbReference>
<dbReference type="Proteomes" id="UP000095300">
    <property type="component" value="Unassembled WGS sequence"/>
</dbReference>
<gene>
    <name evidence="6" type="primary">106084264</name>
</gene>
<dbReference type="PROSITE" id="PS00284">
    <property type="entry name" value="SERPIN"/>
    <property type="match status" value="1"/>
</dbReference>
<dbReference type="PANTHER" id="PTHR11461">
    <property type="entry name" value="SERINE PROTEASE INHIBITOR, SERPIN"/>
    <property type="match status" value="1"/>
</dbReference>
<dbReference type="GO" id="GO:0004867">
    <property type="term" value="F:serine-type endopeptidase inhibitor activity"/>
    <property type="evidence" value="ECO:0007669"/>
    <property type="project" value="UniProtKB-KW"/>
</dbReference>
<dbReference type="FunFam" id="3.30.497.10:FF:000026">
    <property type="entry name" value="Serine protease inhibitor (serpin) 19"/>
    <property type="match status" value="1"/>
</dbReference>
<dbReference type="InterPro" id="IPR023795">
    <property type="entry name" value="Serpin_CS"/>
</dbReference>
<dbReference type="EnsemblMetazoa" id="SCAU010947-RA">
    <property type="protein sequence ID" value="SCAU010947-PA"/>
    <property type="gene ID" value="SCAU010947"/>
</dbReference>
<dbReference type="InterPro" id="IPR023796">
    <property type="entry name" value="Serpin_dom"/>
</dbReference>
<dbReference type="InterPro" id="IPR000215">
    <property type="entry name" value="Serpin_fam"/>
</dbReference>
<feature type="region of interest" description="Disordered" evidence="4">
    <location>
        <begin position="53"/>
        <end position="77"/>
    </location>
</feature>
<dbReference type="InterPro" id="IPR042178">
    <property type="entry name" value="Serpin_sf_1"/>
</dbReference>
<keyword evidence="2" id="KW-0722">Serine protease inhibitor</keyword>
<dbReference type="InterPro" id="IPR042185">
    <property type="entry name" value="Serpin_sf_2"/>
</dbReference>
<dbReference type="SUPFAM" id="SSF56574">
    <property type="entry name" value="Serpins"/>
    <property type="match status" value="1"/>
</dbReference>
<feature type="region of interest" description="Disordered" evidence="4">
    <location>
        <begin position="296"/>
        <end position="317"/>
    </location>
</feature>
<dbReference type="Pfam" id="PF00079">
    <property type="entry name" value="Serpin"/>
    <property type="match status" value="2"/>
</dbReference>
<evidence type="ECO:0000313" key="7">
    <source>
        <dbReference type="Proteomes" id="UP000095300"/>
    </source>
</evidence>
<organism evidence="6 7">
    <name type="scientific">Stomoxys calcitrans</name>
    <name type="common">Stable fly</name>
    <name type="synonym">Conops calcitrans</name>
    <dbReference type="NCBI Taxonomy" id="35570"/>
    <lineage>
        <taxon>Eukaryota</taxon>
        <taxon>Metazoa</taxon>
        <taxon>Ecdysozoa</taxon>
        <taxon>Arthropoda</taxon>
        <taxon>Hexapoda</taxon>
        <taxon>Insecta</taxon>
        <taxon>Pterygota</taxon>
        <taxon>Neoptera</taxon>
        <taxon>Endopterygota</taxon>
        <taxon>Diptera</taxon>
        <taxon>Brachycera</taxon>
        <taxon>Muscomorpha</taxon>
        <taxon>Muscoidea</taxon>
        <taxon>Muscidae</taxon>
        <taxon>Stomoxys</taxon>
    </lineage>
</organism>
<sequence>MANHQHQSGNNVTRVLLTFYIGAFLSPPGRSSMSCSAHLIHIADEHHEFRSSVLGRPHLPPPLPPPPPPPLSPPQMTHIPGRELTPAECMVDLTNDLAYRILHYHSILNRNNFAFSPTALMSVLVALYEGSTGRSATELKSVLQLPNNRDIVRVGYRDIHRRLRTYFFGSDNPLKGLSLNKENVTITRDFEAILMFYGYDLGVDMMSSTSPPPTTTAAAMTPTSTTPAAAIATTMTSSAKISTATTTTTATPTTTTPTLSTTTAKIETDTTTTTKASTTQDTTTMTEVLTTTTPTATTTMTPATTSTTTTMETTTNEQVTTTTLPTIATTYPVTSDTVETSTEITQPLTEAVITTTTPAEDTTTETTTVPPTAATANEAAELISSFVAEENSEPFSRIQQARVTRLPNSKLQAPRLAKVPQSNYLPSQRNSKHLRINRRKRHLSGFKDFDSNLFVGLLNGESYLHNLAPVAGLHTPPSGAHVQVSQEFEVDTDPNYFNSSPSASKQNYNTDVITHVFYLSNQQVIYTTFKVYNAVLYYKYFERLRMSVLELELDTPNYNLIILLPDYNTDLVAAAASLRSGPKLRFIRKQLRPKWVQAIIPDFKLQGTMFLTNDLQNLGVYDIFEPNRADFRPMTDESGTYVKHIEQSINVHIRTHPINQLRRNAGAQAQPTQISVNHPFMFFVIDRDLDVAVMTGRILNPLNVRIQ</sequence>
<evidence type="ECO:0000256" key="4">
    <source>
        <dbReference type="SAM" id="MobiDB-lite"/>
    </source>
</evidence>
<dbReference type="OrthoDB" id="8179360at2759"/>
<feature type="compositionally biased region" description="Pro residues" evidence="4">
    <location>
        <begin position="58"/>
        <end position="73"/>
    </location>
</feature>